<accession>A0A848KVD8</accession>
<sequence length="144" mass="15594">MFNQMMIPHHSQALEMAALVDSRTTTPAVRQLAASIRTAQQPEIDQMTARLKAWGQPTEMSGGHGGHRMSGMMSDADMTELTAARGTEFDRKWLSMMVRHHEGAVAMADAELTDGVDAGSRTLAAAIKTAQLAEIARMNTLLGK</sequence>
<proteinExistence type="predicted"/>
<comment type="caution">
    <text evidence="2">The sequence shown here is derived from an EMBL/GenBank/DDBJ whole genome shotgun (WGS) entry which is preliminary data.</text>
</comment>
<protein>
    <submittedName>
        <fullName evidence="2">DUF305 domain-containing protein</fullName>
    </submittedName>
</protein>
<keyword evidence="3" id="KW-1185">Reference proteome</keyword>
<dbReference type="EMBL" id="JABBNB010000014">
    <property type="protein sequence ID" value="NMO02500.1"/>
    <property type="molecule type" value="Genomic_DNA"/>
</dbReference>
<evidence type="ECO:0000259" key="1">
    <source>
        <dbReference type="Pfam" id="PF03713"/>
    </source>
</evidence>
<dbReference type="PANTHER" id="PTHR36933">
    <property type="entry name" value="SLL0788 PROTEIN"/>
    <property type="match status" value="1"/>
</dbReference>
<dbReference type="PANTHER" id="PTHR36933:SF1">
    <property type="entry name" value="SLL0788 PROTEIN"/>
    <property type="match status" value="1"/>
</dbReference>
<dbReference type="Gene3D" id="1.20.1260.10">
    <property type="match status" value="1"/>
</dbReference>
<feature type="domain" description="DUF305" evidence="1">
    <location>
        <begin position="1"/>
        <end position="142"/>
    </location>
</feature>
<dbReference type="Proteomes" id="UP000550729">
    <property type="component" value="Unassembled WGS sequence"/>
</dbReference>
<evidence type="ECO:0000313" key="2">
    <source>
        <dbReference type="EMBL" id="NMO02500.1"/>
    </source>
</evidence>
<gene>
    <name evidence="2" type="ORF">HH308_14890</name>
</gene>
<dbReference type="InterPro" id="IPR012347">
    <property type="entry name" value="Ferritin-like"/>
</dbReference>
<evidence type="ECO:0000313" key="3">
    <source>
        <dbReference type="Proteomes" id="UP000550729"/>
    </source>
</evidence>
<dbReference type="InterPro" id="IPR005183">
    <property type="entry name" value="DUF305_CopM-like"/>
</dbReference>
<reference evidence="2 3" key="1">
    <citation type="submission" date="2020-04" db="EMBL/GenBank/DDBJ databases">
        <title>Gordonia sp. nov. TBRC 11910.</title>
        <authorList>
            <person name="Suriyachadkun C."/>
        </authorList>
    </citation>
    <scope>NUCLEOTIDE SEQUENCE [LARGE SCALE GENOMIC DNA]</scope>
    <source>
        <strain evidence="2 3">TBRC 11910</strain>
    </source>
</reference>
<dbReference type="AlphaFoldDB" id="A0A848KVD8"/>
<organism evidence="2 3">
    <name type="scientific">Gordonia asplenii</name>
    <dbReference type="NCBI Taxonomy" id="2725283"/>
    <lineage>
        <taxon>Bacteria</taxon>
        <taxon>Bacillati</taxon>
        <taxon>Actinomycetota</taxon>
        <taxon>Actinomycetes</taxon>
        <taxon>Mycobacteriales</taxon>
        <taxon>Gordoniaceae</taxon>
        <taxon>Gordonia</taxon>
    </lineage>
</organism>
<dbReference type="Pfam" id="PF03713">
    <property type="entry name" value="DUF305"/>
    <property type="match status" value="1"/>
</dbReference>
<name>A0A848KVD8_9ACTN</name>